<proteinExistence type="predicted"/>
<reference evidence="1 2" key="1">
    <citation type="journal article" date="2018" name="Front. Microbiol.">
        <title>Prospects for Fungal Bioremediation of Acidic Radioactive Waste Sites: Characterization and Genome Sequence of Rhodotorula taiwanensis MD1149.</title>
        <authorList>
            <person name="Tkavc R."/>
            <person name="Matrosova V.Y."/>
            <person name="Grichenko O.E."/>
            <person name="Gostincar C."/>
            <person name="Volpe R.P."/>
            <person name="Klimenkova P."/>
            <person name="Gaidamakova E.K."/>
            <person name="Zhou C.E."/>
            <person name="Stewart B.J."/>
            <person name="Lyman M.G."/>
            <person name="Malfatti S.A."/>
            <person name="Rubinfeld B."/>
            <person name="Courtot M."/>
            <person name="Singh J."/>
            <person name="Dalgard C.L."/>
            <person name="Hamilton T."/>
            <person name="Frey K.G."/>
            <person name="Gunde-Cimerman N."/>
            <person name="Dugan L."/>
            <person name="Daly M.J."/>
        </authorList>
    </citation>
    <scope>NUCLEOTIDE SEQUENCE [LARGE SCALE GENOMIC DNA]</scope>
    <source>
        <strain evidence="1 2">MD1149</strain>
    </source>
</reference>
<organism evidence="1 2">
    <name type="scientific">Rhodotorula taiwanensis</name>
    <dbReference type="NCBI Taxonomy" id="741276"/>
    <lineage>
        <taxon>Eukaryota</taxon>
        <taxon>Fungi</taxon>
        <taxon>Dikarya</taxon>
        <taxon>Basidiomycota</taxon>
        <taxon>Pucciniomycotina</taxon>
        <taxon>Microbotryomycetes</taxon>
        <taxon>Sporidiobolales</taxon>
        <taxon>Sporidiobolaceae</taxon>
        <taxon>Rhodotorula</taxon>
    </lineage>
</organism>
<protein>
    <submittedName>
        <fullName evidence="1">Uncharacterized protein</fullName>
    </submittedName>
</protein>
<gene>
    <name evidence="1" type="ORF">BMF94_1615</name>
</gene>
<evidence type="ECO:0000313" key="1">
    <source>
        <dbReference type="EMBL" id="POY75245.1"/>
    </source>
</evidence>
<keyword evidence="2" id="KW-1185">Reference proteome</keyword>
<dbReference type="OrthoDB" id="6359943at2759"/>
<dbReference type="AlphaFoldDB" id="A0A2S5BEP5"/>
<dbReference type="EMBL" id="PJQD01000018">
    <property type="protein sequence ID" value="POY75245.1"/>
    <property type="molecule type" value="Genomic_DNA"/>
</dbReference>
<comment type="caution">
    <text evidence="1">The sequence shown here is derived from an EMBL/GenBank/DDBJ whole genome shotgun (WGS) entry which is preliminary data.</text>
</comment>
<accession>A0A2S5BEP5</accession>
<sequence length="226" mass="25034">MFELASDGPASKQECGVSETSTELAAFASALDGKTSHYENTWLSLQRMMDKYDVPMLRTVLLLSAREALARDPLFAFSAAAILSDRTLQQEAEISCLGADMSAIKKKIWLQAPEVERLRLRLFDAQAHKIALETLSSGCAGPEYGTPAAHANKCPSIPGDRQTAYGDALLLILNRTHRGGISRTVSDVELLDFPNNHPLHSWCSECKEHLRNRLGLLAERWRDQLL</sequence>
<dbReference type="Proteomes" id="UP000237144">
    <property type="component" value="Unassembled WGS sequence"/>
</dbReference>
<evidence type="ECO:0000313" key="2">
    <source>
        <dbReference type="Proteomes" id="UP000237144"/>
    </source>
</evidence>
<name>A0A2S5BEP5_9BASI</name>